<dbReference type="FunFam" id="2.40.30.30:FF:000003">
    <property type="entry name" value="Riboflavin biosynthesis protein"/>
    <property type="match status" value="1"/>
</dbReference>
<dbReference type="UniPathway" id="UPA00276">
    <property type="reaction ID" value="UER00406"/>
</dbReference>
<evidence type="ECO:0000256" key="10">
    <source>
        <dbReference type="ARBA" id="ARBA00022827"/>
    </source>
</evidence>
<dbReference type="eggNOG" id="COG0196">
    <property type="taxonomic scope" value="Bacteria"/>
</dbReference>
<keyword evidence="18" id="KW-1185">Reference proteome</keyword>
<evidence type="ECO:0000256" key="13">
    <source>
        <dbReference type="ARBA" id="ARBA00047880"/>
    </source>
</evidence>
<name>C0W0C9_9ACTO</name>
<organism evidence="17 18">
    <name type="scientific">Gleimia coleocanis DSM 15436</name>
    <dbReference type="NCBI Taxonomy" id="525245"/>
    <lineage>
        <taxon>Bacteria</taxon>
        <taxon>Bacillati</taxon>
        <taxon>Actinomycetota</taxon>
        <taxon>Actinomycetes</taxon>
        <taxon>Actinomycetales</taxon>
        <taxon>Actinomycetaceae</taxon>
        <taxon>Gleimia</taxon>
    </lineage>
</organism>
<dbReference type="NCBIfam" id="NF004160">
    <property type="entry name" value="PRK05627.1-3"/>
    <property type="match status" value="1"/>
</dbReference>
<proteinExistence type="inferred from homology"/>
<comment type="similarity">
    <text evidence="15">Belongs to the ribF family.</text>
</comment>
<keyword evidence="10 15" id="KW-0274">FAD</keyword>
<dbReference type="InterPro" id="IPR015865">
    <property type="entry name" value="Riboflavin_kinase_bac/euk"/>
</dbReference>
<dbReference type="OrthoDB" id="9803667at2"/>
<dbReference type="InterPro" id="IPR004821">
    <property type="entry name" value="Cyt_trans-like"/>
</dbReference>
<comment type="caution">
    <text evidence="17">The sequence shown here is derived from an EMBL/GenBank/DDBJ whole genome shotgun (WGS) entry which is preliminary data.</text>
</comment>
<comment type="catalytic activity">
    <reaction evidence="13 15">
        <text>riboflavin + ATP = FMN + ADP + H(+)</text>
        <dbReference type="Rhea" id="RHEA:14357"/>
        <dbReference type="ChEBI" id="CHEBI:15378"/>
        <dbReference type="ChEBI" id="CHEBI:30616"/>
        <dbReference type="ChEBI" id="CHEBI:57986"/>
        <dbReference type="ChEBI" id="CHEBI:58210"/>
        <dbReference type="ChEBI" id="CHEBI:456216"/>
        <dbReference type="EC" id="2.7.1.26"/>
    </reaction>
</comment>
<feature type="domain" description="Riboflavin kinase" evidence="16">
    <location>
        <begin position="183"/>
        <end position="310"/>
    </location>
</feature>
<dbReference type="GO" id="GO:0009398">
    <property type="term" value="P:FMN biosynthetic process"/>
    <property type="evidence" value="ECO:0007669"/>
    <property type="project" value="UniProtKB-UniRule"/>
</dbReference>
<evidence type="ECO:0000256" key="7">
    <source>
        <dbReference type="ARBA" id="ARBA00022695"/>
    </source>
</evidence>
<dbReference type="SUPFAM" id="SSF82114">
    <property type="entry name" value="Riboflavin kinase-like"/>
    <property type="match status" value="1"/>
</dbReference>
<keyword evidence="12" id="KW-0511">Multifunctional enzyme</keyword>
<dbReference type="GO" id="GO:0005524">
    <property type="term" value="F:ATP binding"/>
    <property type="evidence" value="ECO:0007669"/>
    <property type="project" value="UniProtKB-UniRule"/>
</dbReference>
<dbReference type="InterPro" id="IPR015864">
    <property type="entry name" value="FAD_synthase"/>
</dbReference>
<dbReference type="GO" id="GO:0003919">
    <property type="term" value="F:FMN adenylyltransferase activity"/>
    <property type="evidence" value="ECO:0007669"/>
    <property type="project" value="UniProtKB-UniRule"/>
</dbReference>
<evidence type="ECO:0000256" key="1">
    <source>
        <dbReference type="ARBA" id="ARBA00002121"/>
    </source>
</evidence>
<keyword evidence="8 15" id="KW-0547">Nucleotide-binding</keyword>
<comment type="pathway">
    <text evidence="3 15">Cofactor biosynthesis; FMN biosynthesis; FMN from riboflavin (ATP route): step 1/1.</text>
</comment>
<evidence type="ECO:0000256" key="14">
    <source>
        <dbReference type="ARBA" id="ARBA00049494"/>
    </source>
</evidence>
<dbReference type="Gene3D" id="3.40.50.620">
    <property type="entry name" value="HUPs"/>
    <property type="match status" value="1"/>
</dbReference>
<dbReference type="UniPathway" id="UPA00277">
    <property type="reaction ID" value="UER00407"/>
</dbReference>
<keyword evidence="9 15" id="KW-0418">Kinase</keyword>
<evidence type="ECO:0000313" key="18">
    <source>
        <dbReference type="Proteomes" id="UP000010301"/>
    </source>
</evidence>
<comment type="catalytic activity">
    <reaction evidence="14 15">
        <text>FMN + ATP + H(+) = FAD + diphosphate</text>
        <dbReference type="Rhea" id="RHEA:17237"/>
        <dbReference type="ChEBI" id="CHEBI:15378"/>
        <dbReference type="ChEBI" id="CHEBI:30616"/>
        <dbReference type="ChEBI" id="CHEBI:33019"/>
        <dbReference type="ChEBI" id="CHEBI:57692"/>
        <dbReference type="ChEBI" id="CHEBI:58210"/>
        <dbReference type="EC" id="2.7.7.2"/>
    </reaction>
</comment>
<dbReference type="GO" id="GO:0008531">
    <property type="term" value="F:riboflavin kinase activity"/>
    <property type="evidence" value="ECO:0007669"/>
    <property type="project" value="UniProtKB-UniRule"/>
</dbReference>
<evidence type="ECO:0000313" key="17">
    <source>
        <dbReference type="EMBL" id="EEH63988.1"/>
    </source>
</evidence>
<dbReference type="Proteomes" id="UP000010301">
    <property type="component" value="Unassembled WGS sequence"/>
</dbReference>
<evidence type="ECO:0000256" key="5">
    <source>
        <dbReference type="ARBA" id="ARBA00022643"/>
    </source>
</evidence>
<dbReference type="NCBIfam" id="TIGR00125">
    <property type="entry name" value="cyt_tran_rel"/>
    <property type="match status" value="1"/>
</dbReference>
<keyword evidence="4 15" id="KW-0285">Flavoprotein</keyword>
<dbReference type="SMART" id="SM00904">
    <property type="entry name" value="Flavokinase"/>
    <property type="match status" value="1"/>
</dbReference>
<evidence type="ECO:0000256" key="11">
    <source>
        <dbReference type="ARBA" id="ARBA00022840"/>
    </source>
</evidence>
<evidence type="ECO:0000256" key="8">
    <source>
        <dbReference type="ARBA" id="ARBA00022741"/>
    </source>
</evidence>
<dbReference type="NCBIfam" id="TIGR00083">
    <property type="entry name" value="ribF"/>
    <property type="match status" value="1"/>
</dbReference>
<accession>C0W0C9</accession>
<dbReference type="PANTHER" id="PTHR22749">
    <property type="entry name" value="RIBOFLAVIN KINASE/FMN ADENYLYLTRANSFERASE"/>
    <property type="match status" value="1"/>
</dbReference>
<evidence type="ECO:0000256" key="9">
    <source>
        <dbReference type="ARBA" id="ARBA00022777"/>
    </source>
</evidence>
<evidence type="ECO:0000256" key="2">
    <source>
        <dbReference type="ARBA" id="ARBA00004726"/>
    </source>
</evidence>
<dbReference type="EC" id="2.7.7.2" evidence="15"/>
<dbReference type="GO" id="GO:0006747">
    <property type="term" value="P:FAD biosynthetic process"/>
    <property type="evidence" value="ECO:0007669"/>
    <property type="project" value="UniProtKB-UniRule"/>
</dbReference>
<dbReference type="Pfam" id="PF01687">
    <property type="entry name" value="Flavokinase"/>
    <property type="match status" value="1"/>
</dbReference>
<dbReference type="SUPFAM" id="SSF52374">
    <property type="entry name" value="Nucleotidylyl transferase"/>
    <property type="match status" value="1"/>
</dbReference>
<evidence type="ECO:0000256" key="12">
    <source>
        <dbReference type="ARBA" id="ARBA00023268"/>
    </source>
</evidence>
<comment type="function">
    <text evidence="1">Catalyzes the phosphorylation of riboflavin to FMN followed by the adenylation of FMN to FAD.</text>
</comment>
<dbReference type="PANTHER" id="PTHR22749:SF6">
    <property type="entry name" value="RIBOFLAVIN KINASE"/>
    <property type="match status" value="1"/>
</dbReference>
<protein>
    <recommendedName>
        <fullName evidence="15">Riboflavin biosynthesis protein</fullName>
    </recommendedName>
    <domain>
        <recommendedName>
            <fullName evidence="15">Riboflavin kinase</fullName>
            <ecNumber evidence="15">2.7.1.26</ecNumber>
        </recommendedName>
        <alternativeName>
            <fullName evidence="15">Flavokinase</fullName>
        </alternativeName>
    </domain>
    <domain>
        <recommendedName>
            <fullName evidence="15">FMN adenylyltransferase</fullName>
            <ecNumber evidence="15">2.7.7.2</ecNumber>
        </recommendedName>
        <alternativeName>
            <fullName evidence="15">FAD pyrophosphorylase</fullName>
        </alternativeName>
        <alternativeName>
            <fullName evidence="15">FAD synthase</fullName>
        </alternativeName>
    </domain>
</protein>
<dbReference type="EMBL" id="ACFG01000030">
    <property type="protein sequence ID" value="EEH63988.1"/>
    <property type="molecule type" value="Genomic_DNA"/>
</dbReference>
<comment type="pathway">
    <text evidence="2 15">Cofactor biosynthesis; FAD biosynthesis; FAD from FMN: step 1/1.</text>
</comment>
<keyword evidence="7 15" id="KW-0548">Nucleotidyltransferase</keyword>
<keyword evidence="11 15" id="KW-0067">ATP-binding</keyword>
<dbReference type="InterPro" id="IPR023468">
    <property type="entry name" value="Riboflavin_kinase"/>
</dbReference>
<evidence type="ECO:0000256" key="6">
    <source>
        <dbReference type="ARBA" id="ARBA00022679"/>
    </source>
</evidence>
<dbReference type="GO" id="GO:0009231">
    <property type="term" value="P:riboflavin biosynthetic process"/>
    <property type="evidence" value="ECO:0007669"/>
    <property type="project" value="InterPro"/>
</dbReference>
<dbReference type="RefSeq" id="WP_006546779.1">
    <property type="nucleotide sequence ID" value="NZ_DS999543.1"/>
</dbReference>
<evidence type="ECO:0000259" key="16">
    <source>
        <dbReference type="SMART" id="SM00904"/>
    </source>
</evidence>
<evidence type="ECO:0000256" key="3">
    <source>
        <dbReference type="ARBA" id="ARBA00005201"/>
    </source>
</evidence>
<dbReference type="Pfam" id="PF06574">
    <property type="entry name" value="FAD_syn"/>
    <property type="match status" value="1"/>
</dbReference>
<dbReference type="InterPro" id="IPR023465">
    <property type="entry name" value="Riboflavin_kinase_dom_sf"/>
</dbReference>
<evidence type="ECO:0000256" key="15">
    <source>
        <dbReference type="PIRNR" id="PIRNR004491"/>
    </source>
</evidence>
<dbReference type="InterPro" id="IPR002606">
    <property type="entry name" value="Riboflavin_kinase_bac"/>
</dbReference>
<dbReference type="EC" id="2.7.1.26" evidence="15"/>
<gene>
    <name evidence="17" type="primary">ribF</name>
    <name evidence="17" type="ORF">HMPREF0044_1007</name>
</gene>
<dbReference type="FunFam" id="3.40.50.620:FF:000021">
    <property type="entry name" value="Riboflavin biosynthesis protein"/>
    <property type="match status" value="1"/>
</dbReference>
<dbReference type="Gene3D" id="2.40.30.30">
    <property type="entry name" value="Riboflavin kinase-like"/>
    <property type="match status" value="1"/>
</dbReference>
<dbReference type="CDD" id="cd02064">
    <property type="entry name" value="FAD_synthetase_N"/>
    <property type="match status" value="1"/>
</dbReference>
<reference evidence="17 18" key="1">
    <citation type="submission" date="2009-01" db="EMBL/GenBank/DDBJ databases">
        <authorList>
            <person name="Qin X."/>
            <person name="Bachman B."/>
            <person name="Battles P."/>
            <person name="Bell A."/>
            <person name="Bess C."/>
            <person name="Bickham C."/>
            <person name="Chaboub L."/>
            <person name="Chen D."/>
            <person name="Coyle M."/>
            <person name="Deiros D.R."/>
            <person name="Dinh H."/>
            <person name="Forbes L."/>
            <person name="Fowler G."/>
            <person name="Francisco L."/>
            <person name="Fu Q."/>
            <person name="Gubbala S."/>
            <person name="Hale W."/>
            <person name="Han Y."/>
            <person name="Hemphill L."/>
            <person name="Highlander S.K."/>
            <person name="Hirani K."/>
            <person name="Hogues M."/>
            <person name="Jackson L."/>
            <person name="Jakkamsetti A."/>
            <person name="Javaid M."/>
            <person name="Jiang H."/>
            <person name="Korchina V."/>
            <person name="Kovar C."/>
            <person name="Lara F."/>
            <person name="Lee S."/>
            <person name="Mata R."/>
            <person name="Mathew T."/>
            <person name="Moen C."/>
            <person name="Morales K."/>
            <person name="Munidasa M."/>
            <person name="Nazareth L."/>
            <person name="Ngo R."/>
            <person name="Nguyen L."/>
            <person name="Okwuonu G."/>
            <person name="Ongeri F."/>
            <person name="Patil S."/>
            <person name="Petrosino J."/>
            <person name="Pham C."/>
            <person name="Pham P."/>
            <person name="Pu L.-L."/>
            <person name="Puazo M."/>
            <person name="Raj R."/>
            <person name="Reid J."/>
            <person name="Rouhana J."/>
            <person name="Saada N."/>
            <person name="Shang Y."/>
            <person name="Simmons D."/>
            <person name="Thornton R."/>
            <person name="Warren J."/>
            <person name="Weissenberger G."/>
            <person name="Zhang J."/>
            <person name="Zhang L."/>
            <person name="Zhou C."/>
            <person name="Zhu D."/>
            <person name="Muzny D."/>
            <person name="Worley K."/>
            <person name="Gibbs R."/>
        </authorList>
    </citation>
    <scope>NUCLEOTIDE SEQUENCE [LARGE SCALE GENOMIC DNA]</scope>
    <source>
        <strain evidence="17 18">DSM 15436</strain>
    </source>
</reference>
<sequence>MQIWRGLSSVSAGDGTVVTIGNFDGVHRGHQVVLEECRKMALELGVSSVAITFDPHPLLVHCPQTPVELITSLSDRLIALENTGLDVTAVLEYVPSLYTLTASEFVTEILVKIFHVKAVVLGQDAHFGAGKTGNVDLLNELGRELGFQVKVVADRLGESGRRWSSTWARELLATGDVSGAAEILGAAHTIRGVVQHGFKRGRELGFPTANLDDSCSGIIPADGVYAGWLQLNDSAEKLPAAISVGSNPQFAGQKRTIETHVLGRSDLDLYGKTIVVHFVERLRGMQCFDSLDELLLQMDADLLKASEILEVAPACRVNPAEVTAGV</sequence>
<dbReference type="PIRSF" id="PIRSF004491">
    <property type="entry name" value="FAD_Synth"/>
    <property type="match status" value="1"/>
</dbReference>
<dbReference type="InterPro" id="IPR014729">
    <property type="entry name" value="Rossmann-like_a/b/a_fold"/>
</dbReference>
<evidence type="ECO:0000256" key="4">
    <source>
        <dbReference type="ARBA" id="ARBA00022630"/>
    </source>
</evidence>
<dbReference type="AlphaFoldDB" id="C0W0C9"/>
<keyword evidence="6 15" id="KW-0808">Transferase</keyword>
<keyword evidence="5 15" id="KW-0288">FMN</keyword>
<dbReference type="HOGENOM" id="CLU_048437_0_0_11"/>
<dbReference type="STRING" id="525245.HMPREF0044_1007"/>